<reference evidence="2 3" key="1">
    <citation type="journal article" date="2011" name="J. Bacteriol.">
        <title>Genome sequence of Helicobacter bizzozeronii strain CIII-1, an isolate from human gastric mucosa.</title>
        <authorList>
            <person name="Schott T."/>
            <person name="Rossi M."/>
            <person name="Hanninen M.L."/>
        </authorList>
    </citation>
    <scope>NUCLEOTIDE SEQUENCE [LARGE SCALE GENOMIC DNA]</scope>
    <source>
        <strain evidence="2 3">CIII-1</strain>
    </source>
</reference>
<accession>F8KQR3</accession>
<dbReference type="AlphaFoldDB" id="F8KQR3"/>
<keyword evidence="1" id="KW-0812">Transmembrane</keyword>
<dbReference type="HOGENOM" id="CLU_3310712_0_0_7"/>
<evidence type="ECO:0000256" key="1">
    <source>
        <dbReference type="SAM" id="Phobius"/>
    </source>
</evidence>
<sequence length="39" mass="4531">MDQAHISVLFRVLLGITPFLTLFYGLEWGQISLFLGMRF</sequence>
<dbReference type="STRING" id="1002804.HBZC1_00810"/>
<dbReference type="Proteomes" id="UP000008387">
    <property type="component" value="Chromosome"/>
</dbReference>
<keyword evidence="3" id="KW-1185">Reference proteome</keyword>
<organism evidence="2 3">
    <name type="scientific">Helicobacter bizzozeronii (strain CIII-1)</name>
    <dbReference type="NCBI Taxonomy" id="1002804"/>
    <lineage>
        <taxon>Bacteria</taxon>
        <taxon>Pseudomonadati</taxon>
        <taxon>Campylobacterota</taxon>
        <taxon>Epsilonproteobacteria</taxon>
        <taxon>Campylobacterales</taxon>
        <taxon>Helicobacteraceae</taxon>
        <taxon>Helicobacter</taxon>
    </lineage>
</organism>
<feature type="transmembrane region" description="Helical" evidence="1">
    <location>
        <begin position="6"/>
        <end position="26"/>
    </location>
</feature>
<gene>
    <name evidence="2" type="ordered locus">HBZC1_00810</name>
</gene>
<name>F8KQR3_HELBC</name>
<dbReference type="EMBL" id="FR871757">
    <property type="protein sequence ID" value="CCB79067.1"/>
    <property type="molecule type" value="Genomic_DNA"/>
</dbReference>
<dbReference type="KEGG" id="hbi:HBZC1_00810"/>
<keyword evidence="1" id="KW-0472">Membrane</keyword>
<protein>
    <submittedName>
        <fullName evidence="2">Uncharacterized protein</fullName>
    </submittedName>
</protein>
<evidence type="ECO:0000313" key="2">
    <source>
        <dbReference type="EMBL" id="CCB79067.1"/>
    </source>
</evidence>
<evidence type="ECO:0000313" key="3">
    <source>
        <dbReference type="Proteomes" id="UP000008387"/>
    </source>
</evidence>
<proteinExistence type="predicted"/>
<keyword evidence="1" id="KW-1133">Transmembrane helix</keyword>